<evidence type="ECO:0000259" key="4">
    <source>
        <dbReference type="Pfam" id="PF00271"/>
    </source>
</evidence>
<dbReference type="Pfam" id="PF00271">
    <property type="entry name" value="Helicase_C"/>
    <property type="match status" value="1"/>
</dbReference>
<dbReference type="InterPro" id="IPR027417">
    <property type="entry name" value="P-loop_NTPase"/>
</dbReference>
<dbReference type="InterPro" id="IPR001650">
    <property type="entry name" value="Helicase_C-like"/>
</dbReference>
<keyword evidence="6" id="KW-1185">Reference proteome</keyword>
<feature type="domain" description="Helicase C-terminal" evidence="4">
    <location>
        <begin position="220"/>
        <end position="292"/>
    </location>
</feature>
<dbReference type="Proteomes" id="UP000604046">
    <property type="component" value="Unassembled WGS sequence"/>
</dbReference>
<keyword evidence="2" id="KW-0175">Coiled coil</keyword>
<dbReference type="Pfam" id="PF00176">
    <property type="entry name" value="SNF2-rel_dom"/>
    <property type="match status" value="1"/>
</dbReference>
<gene>
    <name evidence="5" type="primary">ywqA</name>
    <name evidence="5" type="ORF">SNAT2548_LOCUS27350</name>
</gene>
<dbReference type="Gene3D" id="3.40.50.10810">
    <property type="entry name" value="Tandem AAA-ATPase domain"/>
    <property type="match status" value="1"/>
</dbReference>
<dbReference type="CDD" id="cd18793">
    <property type="entry name" value="SF2_C_SNF"/>
    <property type="match status" value="1"/>
</dbReference>
<name>A0A812SM25_9DINO</name>
<dbReference type="InterPro" id="IPR038718">
    <property type="entry name" value="SNF2-like_sf"/>
</dbReference>
<keyword evidence="1" id="KW-0378">Hydrolase</keyword>
<dbReference type="InterPro" id="IPR000330">
    <property type="entry name" value="SNF2_N"/>
</dbReference>
<reference evidence="5" key="1">
    <citation type="submission" date="2021-02" db="EMBL/GenBank/DDBJ databases">
        <authorList>
            <person name="Dougan E. K."/>
            <person name="Rhodes N."/>
            <person name="Thang M."/>
            <person name="Chan C."/>
        </authorList>
    </citation>
    <scope>NUCLEOTIDE SEQUENCE</scope>
</reference>
<dbReference type="OrthoDB" id="5857104at2759"/>
<dbReference type="SUPFAM" id="SSF52540">
    <property type="entry name" value="P-loop containing nucleoside triphosphate hydrolases"/>
    <property type="match status" value="1"/>
</dbReference>
<dbReference type="InterPro" id="IPR049730">
    <property type="entry name" value="SNF2/RAD54-like_C"/>
</dbReference>
<accession>A0A812SM25</accession>
<dbReference type="PANTHER" id="PTHR10799">
    <property type="entry name" value="SNF2/RAD54 HELICASE FAMILY"/>
    <property type="match status" value="1"/>
</dbReference>
<dbReference type="AlphaFoldDB" id="A0A812SM25"/>
<evidence type="ECO:0000256" key="1">
    <source>
        <dbReference type="ARBA" id="ARBA00022801"/>
    </source>
</evidence>
<dbReference type="Gene3D" id="3.40.50.300">
    <property type="entry name" value="P-loop containing nucleotide triphosphate hydrolases"/>
    <property type="match status" value="1"/>
</dbReference>
<proteinExistence type="predicted"/>
<sequence>MEEECQKYMGTLRAFRDVRREAEALAKANRKEEASIHGQSVNSAANAAMKDTNVQLKREVASLREQLAELMLNVTWPTGCYASRPLQAASKRRSVPDPQAAATKEKLRQITGPFMLRRRKTDPNIVPDLPDKVEMAHEVELSAFQRKLYKAVQETYEQDRAKLAGSGNYKFERGAAICRMLHGLREICNHPACLDEKRRPKDIAAKDYPSLDSHKASGKSEKLHELLEEQVFANNEKVLIFSTSLSAIDMLAQQIRKRFNCEPLILKGDVSMENREATVRSFQNDARCSVLLLSVGADLADCTPGNHRSQTEALTPKPFQLAQETEQVGFK</sequence>
<organism evidence="5 6">
    <name type="scientific">Symbiodinium natans</name>
    <dbReference type="NCBI Taxonomy" id="878477"/>
    <lineage>
        <taxon>Eukaryota</taxon>
        <taxon>Sar</taxon>
        <taxon>Alveolata</taxon>
        <taxon>Dinophyceae</taxon>
        <taxon>Suessiales</taxon>
        <taxon>Symbiodiniaceae</taxon>
        <taxon>Symbiodinium</taxon>
    </lineage>
</organism>
<protein>
    <submittedName>
        <fullName evidence="5">YwqA protein</fullName>
    </submittedName>
</protein>
<feature type="domain" description="SNF2 N-terminal" evidence="3">
    <location>
        <begin position="100"/>
        <end position="192"/>
    </location>
</feature>
<comment type="caution">
    <text evidence="5">The sequence shown here is derived from an EMBL/GenBank/DDBJ whole genome shotgun (WGS) entry which is preliminary data.</text>
</comment>
<dbReference type="GO" id="GO:0016787">
    <property type="term" value="F:hydrolase activity"/>
    <property type="evidence" value="ECO:0007669"/>
    <property type="project" value="UniProtKB-KW"/>
</dbReference>
<evidence type="ECO:0000313" key="5">
    <source>
        <dbReference type="EMBL" id="CAE7487625.1"/>
    </source>
</evidence>
<evidence type="ECO:0000313" key="6">
    <source>
        <dbReference type="Proteomes" id="UP000604046"/>
    </source>
</evidence>
<dbReference type="EMBL" id="CAJNDS010002463">
    <property type="protein sequence ID" value="CAE7487625.1"/>
    <property type="molecule type" value="Genomic_DNA"/>
</dbReference>
<dbReference type="GO" id="GO:0005524">
    <property type="term" value="F:ATP binding"/>
    <property type="evidence" value="ECO:0007669"/>
    <property type="project" value="InterPro"/>
</dbReference>
<evidence type="ECO:0000256" key="2">
    <source>
        <dbReference type="SAM" id="Coils"/>
    </source>
</evidence>
<evidence type="ECO:0000259" key="3">
    <source>
        <dbReference type="Pfam" id="PF00176"/>
    </source>
</evidence>
<feature type="coiled-coil region" evidence="2">
    <location>
        <begin position="46"/>
        <end position="73"/>
    </location>
</feature>